<protein>
    <submittedName>
        <fullName evidence="10">MFS transporter</fullName>
    </submittedName>
</protein>
<evidence type="ECO:0000313" key="10">
    <source>
        <dbReference type="EMBL" id="TDD51746.1"/>
    </source>
</evidence>
<dbReference type="Pfam" id="PF07690">
    <property type="entry name" value="MFS_1"/>
    <property type="match status" value="1"/>
</dbReference>
<dbReference type="Proteomes" id="UP000294947">
    <property type="component" value="Unassembled WGS sequence"/>
</dbReference>
<dbReference type="Gene3D" id="1.20.1250.20">
    <property type="entry name" value="MFS general substrate transporter like domains"/>
    <property type="match status" value="2"/>
</dbReference>
<evidence type="ECO:0000259" key="9">
    <source>
        <dbReference type="PROSITE" id="PS50850"/>
    </source>
</evidence>
<feature type="transmembrane region" description="Helical" evidence="8">
    <location>
        <begin position="185"/>
        <end position="204"/>
    </location>
</feature>
<dbReference type="SUPFAM" id="SSF103473">
    <property type="entry name" value="MFS general substrate transporter"/>
    <property type="match status" value="1"/>
</dbReference>
<keyword evidence="5" id="KW-0769">Symport</keyword>
<evidence type="ECO:0000256" key="4">
    <source>
        <dbReference type="ARBA" id="ARBA00022692"/>
    </source>
</evidence>
<organism evidence="10 11">
    <name type="scientific">Saccharopolyspora elongata</name>
    <dbReference type="NCBI Taxonomy" id="2530387"/>
    <lineage>
        <taxon>Bacteria</taxon>
        <taxon>Bacillati</taxon>
        <taxon>Actinomycetota</taxon>
        <taxon>Actinomycetes</taxon>
        <taxon>Pseudonocardiales</taxon>
        <taxon>Pseudonocardiaceae</taxon>
        <taxon>Saccharopolyspora</taxon>
    </lineage>
</organism>
<dbReference type="GO" id="GO:0005886">
    <property type="term" value="C:plasma membrane"/>
    <property type="evidence" value="ECO:0007669"/>
    <property type="project" value="UniProtKB-SubCell"/>
</dbReference>
<evidence type="ECO:0000256" key="7">
    <source>
        <dbReference type="ARBA" id="ARBA00023136"/>
    </source>
</evidence>
<name>A0A4R4Z1V3_9PSEU</name>
<keyword evidence="4 8" id="KW-0812">Transmembrane</keyword>
<keyword evidence="7 8" id="KW-0472">Membrane</keyword>
<dbReference type="InterPro" id="IPR020846">
    <property type="entry name" value="MFS_dom"/>
</dbReference>
<keyword evidence="11" id="KW-1185">Reference proteome</keyword>
<keyword evidence="6 8" id="KW-1133">Transmembrane helix</keyword>
<keyword evidence="3" id="KW-1003">Cell membrane</keyword>
<comment type="caution">
    <text evidence="10">The sequence shown here is derived from an EMBL/GenBank/DDBJ whole genome shotgun (WGS) entry which is preliminary data.</text>
</comment>
<keyword evidence="2" id="KW-0813">Transport</keyword>
<feature type="transmembrane region" description="Helical" evidence="8">
    <location>
        <begin position="244"/>
        <end position="261"/>
    </location>
</feature>
<dbReference type="PANTHER" id="PTHR43528">
    <property type="entry name" value="ALPHA-KETOGLUTARATE PERMEASE"/>
    <property type="match status" value="1"/>
</dbReference>
<dbReference type="OrthoDB" id="8953821at2"/>
<dbReference type="InterPro" id="IPR051084">
    <property type="entry name" value="H+-coupled_symporters"/>
</dbReference>
<sequence length="442" mass="47545">MSAPTAPLSRRKVLIGLGLGNAIEWYDWGVYAAYSVFFASQFFHSGSAGSDLLKTLAVFAIGFVARPIGGMFFGWMADRVGRKPVMTLSIGLSAGSCFVIALCPTADQVGLLAPTILVLARLAQGLAHGGELPSVQTYLAEIAPPERRGLWSSVIYVSGGIGTLFSMALGAALSALLSPEQMASFGWRIPFVLGGFLGLYALVLRKQFTETDIFKAAADAEPVAKEARPRRSTLRMLRANIKPMLWVVGINVGGTIVYYVWAVNAPTFAISQRHTDPTGAMLAGAAATALYIASMPVWGWLSDRIGRRRLLLIVWPVYLVLFYPLNMLIQGEVWQLFVAMSIGVVLNGVLNAIGPAITAELFPTGIRALGLAVPYALTVGLFGGTAPYVQTYLSELDLSGWFNIYAICLGVITLITFWLLPETKGMKLGDEKQNTPQNAATQ</sequence>
<dbReference type="EMBL" id="SMKW01000015">
    <property type="protein sequence ID" value="TDD51746.1"/>
    <property type="molecule type" value="Genomic_DNA"/>
</dbReference>
<dbReference type="InterPro" id="IPR036259">
    <property type="entry name" value="MFS_trans_sf"/>
</dbReference>
<comment type="subcellular location">
    <subcellularLocation>
        <location evidence="1">Cell membrane</location>
        <topology evidence="1">Multi-pass membrane protein</topology>
    </subcellularLocation>
</comment>
<dbReference type="InterPro" id="IPR011701">
    <property type="entry name" value="MFS"/>
</dbReference>
<evidence type="ECO:0000256" key="5">
    <source>
        <dbReference type="ARBA" id="ARBA00022847"/>
    </source>
</evidence>
<feature type="transmembrane region" description="Helical" evidence="8">
    <location>
        <begin position="310"/>
        <end position="329"/>
    </location>
</feature>
<evidence type="ECO:0000256" key="8">
    <source>
        <dbReference type="SAM" id="Phobius"/>
    </source>
</evidence>
<reference evidence="10 11" key="1">
    <citation type="submission" date="2019-03" db="EMBL/GenBank/DDBJ databases">
        <title>Draft genome sequences of novel Actinobacteria.</title>
        <authorList>
            <person name="Sahin N."/>
            <person name="Ay H."/>
            <person name="Saygin H."/>
        </authorList>
    </citation>
    <scope>NUCLEOTIDE SEQUENCE [LARGE SCALE GENOMIC DNA]</scope>
    <source>
        <strain evidence="10 11">7K502</strain>
    </source>
</reference>
<feature type="transmembrane region" description="Helical" evidence="8">
    <location>
        <begin position="281"/>
        <end position="301"/>
    </location>
</feature>
<dbReference type="PANTHER" id="PTHR43528:SF1">
    <property type="entry name" value="ALPHA-KETOGLUTARATE PERMEASE"/>
    <property type="match status" value="1"/>
</dbReference>
<feature type="transmembrane region" description="Helical" evidence="8">
    <location>
        <begin position="154"/>
        <end position="173"/>
    </location>
</feature>
<dbReference type="RefSeq" id="WP_132485173.1">
    <property type="nucleotide sequence ID" value="NZ_SMKW01000015.1"/>
</dbReference>
<dbReference type="AlphaFoldDB" id="A0A4R4Z1V3"/>
<feature type="domain" description="Major facilitator superfamily (MFS) profile" evidence="9">
    <location>
        <begin position="13"/>
        <end position="424"/>
    </location>
</feature>
<proteinExistence type="predicted"/>
<evidence type="ECO:0000256" key="3">
    <source>
        <dbReference type="ARBA" id="ARBA00022475"/>
    </source>
</evidence>
<evidence type="ECO:0000256" key="2">
    <source>
        <dbReference type="ARBA" id="ARBA00022448"/>
    </source>
</evidence>
<dbReference type="GO" id="GO:0015293">
    <property type="term" value="F:symporter activity"/>
    <property type="evidence" value="ECO:0007669"/>
    <property type="project" value="UniProtKB-KW"/>
</dbReference>
<feature type="transmembrane region" description="Helical" evidence="8">
    <location>
        <begin position="369"/>
        <end position="389"/>
    </location>
</feature>
<evidence type="ECO:0000313" key="11">
    <source>
        <dbReference type="Proteomes" id="UP000294947"/>
    </source>
</evidence>
<feature type="transmembrane region" description="Helical" evidence="8">
    <location>
        <begin position="401"/>
        <end position="420"/>
    </location>
</feature>
<gene>
    <name evidence="10" type="ORF">E1288_14365</name>
</gene>
<evidence type="ECO:0000256" key="1">
    <source>
        <dbReference type="ARBA" id="ARBA00004651"/>
    </source>
</evidence>
<dbReference type="PROSITE" id="PS50850">
    <property type="entry name" value="MFS"/>
    <property type="match status" value="1"/>
</dbReference>
<accession>A0A4R4Z1V3</accession>
<feature type="transmembrane region" description="Helical" evidence="8">
    <location>
        <begin position="335"/>
        <end position="357"/>
    </location>
</feature>
<feature type="transmembrane region" description="Helical" evidence="8">
    <location>
        <begin position="56"/>
        <end position="77"/>
    </location>
</feature>
<evidence type="ECO:0000256" key="6">
    <source>
        <dbReference type="ARBA" id="ARBA00022989"/>
    </source>
</evidence>